<protein>
    <recommendedName>
        <fullName evidence="3">Glycosyl transferase family 2</fullName>
    </recommendedName>
</protein>
<reference evidence="2" key="1">
    <citation type="journal article" date="2019" name="Int. J. Syst. Evol. Microbiol.">
        <title>The Global Catalogue of Microorganisms (GCM) 10K type strain sequencing project: providing services to taxonomists for standard genome sequencing and annotation.</title>
        <authorList>
            <consortium name="The Broad Institute Genomics Platform"/>
            <consortium name="The Broad Institute Genome Sequencing Center for Infectious Disease"/>
            <person name="Wu L."/>
            <person name="Ma J."/>
        </authorList>
    </citation>
    <scope>NUCLEOTIDE SEQUENCE [LARGE SCALE GENOMIC DNA]</scope>
    <source>
        <strain evidence="2">JCM 18283</strain>
    </source>
</reference>
<evidence type="ECO:0008006" key="3">
    <source>
        <dbReference type="Google" id="ProtNLM"/>
    </source>
</evidence>
<comment type="caution">
    <text evidence="1">The sequence shown here is derived from an EMBL/GenBank/DDBJ whole genome shotgun (WGS) entry which is preliminary data.</text>
</comment>
<evidence type="ECO:0000313" key="2">
    <source>
        <dbReference type="Proteomes" id="UP001501436"/>
    </source>
</evidence>
<proteinExistence type="predicted"/>
<keyword evidence="2" id="KW-1185">Reference proteome</keyword>
<gene>
    <name evidence="1" type="ORF">GCM10023313_33750</name>
</gene>
<accession>A0ABP9GBB2</accession>
<sequence length="308" mass="35878">MECFYVITTYYNPGRYVQRFKNYCQFRNRLNAKLLTVELALLGEEFVLTEKDADILVQVRSNSVMWHKERLINIGIERLPASVTYVAWVDCDIVFEDNDWQEQAVRLLKEVPMIQLFKNLFDLGKFELPEICDVNSKLPSGYSFASHQNDKAVYLGTPANYQAFRFNACGIAWAARVSFIKKHYLYDVMILGSGDRMLAAAAIGQFEQAIITTHLKGARAEHYLSWAKPFYSDICGSISYLPGSAFHLWHGDLQNRGWTDRHRKLDEHHFDPSVDLRYNQMKCWEWSGNNKPLHEYIQNYFADRKEDG</sequence>
<name>A0ABP9GBB2_9SPHI</name>
<evidence type="ECO:0000313" key="1">
    <source>
        <dbReference type="EMBL" id="GAA4926535.1"/>
    </source>
</evidence>
<dbReference type="Proteomes" id="UP001501436">
    <property type="component" value="Unassembled WGS sequence"/>
</dbReference>
<dbReference type="EMBL" id="BAABJI010000004">
    <property type="protein sequence ID" value="GAA4926535.1"/>
    <property type="molecule type" value="Genomic_DNA"/>
</dbReference>
<organism evidence="1 2">
    <name type="scientific">Mucilaginibacter defluvii</name>
    <dbReference type="NCBI Taxonomy" id="1196019"/>
    <lineage>
        <taxon>Bacteria</taxon>
        <taxon>Pseudomonadati</taxon>
        <taxon>Bacteroidota</taxon>
        <taxon>Sphingobacteriia</taxon>
        <taxon>Sphingobacteriales</taxon>
        <taxon>Sphingobacteriaceae</taxon>
        <taxon>Mucilaginibacter</taxon>
    </lineage>
</organism>